<dbReference type="GO" id="GO:0051403">
    <property type="term" value="P:stress-activated MAPK cascade"/>
    <property type="evidence" value="ECO:0007669"/>
    <property type="project" value="TreeGrafter"/>
</dbReference>
<dbReference type="Pfam" id="PF00069">
    <property type="entry name" value="Pkinase"/>
    <property type="match status" value="1"/>
</dbReference>
<evidence type="ECO:0000256" key="3">
    <source>
        <dbReference type="ARBA" id="ARBA00022741"/>
    </source>
</evidence>
<proteinExistence type="inferred from homology"/>
<dbReference type="InterPro" id="IPR000719">
    <property type="entry name" value="Prot_kinase_dom"/>
</dbReference>
<comment type="caution">
    <text evidence="10">The sequence shown here is derived from an EMBL/GenBank/DDBJ whole genome shotgun (WGS) entry which is preliminary data.</text>
</comment>
<accession>A0A6V7WW66</accession>
<dbReference type="GO" id="GO:0005524">
    <property type="term" value="F:ATP binding"/>
    <property type="evidence" value="ECO:0007669"/>
    <property type="project" value="UniProtKB-UniRule"/>
</dbReference>
<feature type="domain" description="Protein kinase" evidence="9">
    <location>
        <begin position="50"/>
        <end position="162"/>
    </location>
</feature>
<keyword evidence="2" id="KW-0808">Transferase</keyword>
<dbReference type="GO" id="GO:0004674">
    <property type="term" value="F:protein serine/threonine kinase activity"/>
    <property type="evidence" value="ECO:0007669"/>
    <property type="project" value="UniProtKB-KW"/>
</dbReference>
<organism evidence="10 11">
    <name type="scientific">Meloidogyne enterolobii</name>
    <name type="common">Root-knot nematode worm</name>
    <name type="synonym">Meloidogyne mayaguensis</name>
    <dbReference type="NCBI Taxonomy" id="390850"/>
    <lineage>
        <taxon>Eukaryota</taxon>
        <taxon>Metazoa</taxon>
        <taxon>Ecdysozoa</taxon>
        <taxon>Nematoda</taxon>
        <taxon>Chromadorea</taxon>
        <taxon>Rhabditida</taxon>
        <taxon>Tylenchina</taxon>
        <taxon>Tylenchomorpha</taxon>
        <taxon>Tylenchoidea</taxon>
        <taxon>Meloidogynidae</taxon>
        <taxon>Meloidogyninae</taxon>
        <taxon>Meloidogyne</taxon>
    </lineage>
</organism>
<comment type="similarity">
    <text evidence="6">Belongs to the protein kinase superfamily. STE Ser/Thr protein kinase family. MAP kinase kinase subfamily.</text>
</comment>
<dbReference type="AlphaFoldDB" id="A0A6V7WW66"/>
<evidence type="ECO:0000313" key="11">
    <source>
        <dbReference type="Proteomes" id="UP000580250"/>
    </source>
</evidence>
<keyword evidence="1" id="KW-0723">Serine/threonine-protein kinase</keyword>
<evidence type="ECO:0000256" key="6">
    <source>
        <dbReference type="ARBA" id="ARBA00038035"/>
    </source>
</evidence>
<evidence type="ECO:0000256" key="5">
    <source>
        <dbReference type="ARBA" id="ARBA00022840"/>
    </source>
</evidence>
<dbReference type="InterPro" id="IPR017441">
    <property type="entry name" value="Protein_kinase_ATP_BS"/>
</dbReference>
<feature type="binding site" evidence="8">
    <location>
        <position position="79"/>
    </location>
    <ligand>
        <name>ATP</name>
        <dbReference type="ChEBI" id="CHEBI:30616"/>
    </ligand>
</feature>
<evidence type="ECO:0000256" key="8">
    <source>
        <dbReference type="PROSITE-ProRule" id="PRU10141"/>
    </source>
</evidence>
<dbReference type="PANTHER" id="PTHR48013:SF28">
    <property type="entry name" value="DUAL SPECIFICITY MITOGEN-ACTIVATED PROTEIN KINASE KINASE SEK-1"/>
    <property type="match status" value="1"/>
</dbReference>
<evidence type="ECO:0000313" key="10">
    <source>
        <dbReference type="EMBL" id="CAD2191244.1"/>
    </source>
</evidence>
<dbReference type="InterPro" id="IPR011009">
    <property type="entry name" value="Kinase-like_dom_sf"/>
</dbReference>
<evidence type="ECO:0000256" key="4">
    <source>
        <dbReference type="ARBA" id="ARBA00022777"/>
    </source>
</evidence>
<dbReference type="EMBL" id="CAJEWN010000866">
    <property type="protein sequence ID" value="CAD2191244.1"/>
    <property type="molecule type" value="Genomic_DNA"/>
</dbReference>
<protein>
    <recommendedName>
        <fullName evidence="7">mitogen-activated protein kinase kinase</fullName>
        <ecNumber evidence="7">2.7.12.2</ecNumber>
    </recommendedName>
</protein>
<dbReference type="PROSITE" id="PS50011">
    <property type="entry name" value="PROTEIN_KINASE_DOM"/>
    <property type="match status" value="1"/>
</dbReference>
<keyword evidence="3 8" id="KW-0547">Nucleotide-binding</keyword>
<dbReference type="PROSITE" id="PS00107">
    <property type="entry name" value="PROTEIN_KINASE_ATP"/>
    <property type="match status" value="1"/>
</dbReference>
<sequence>MKSSATGKIKKLEIKMPDLTPPPSMADNLDDKFVMKTDNGSEVVVSANELEKIIELGRGAYGVVEEMRHRPTDLIFAVKRIHSSINDESQKRMFVELDACMKSGCCKQMVRFFGAMYREGDVWICMEVMDISLDKFYRLCVDMGENCQNLFLQELLIRLSWV</sequence>
<dbReference type="OrthoDB" id="10252354at2759"/>
<evidence type="ECO:0000259" key="9">
    <source>
        <dbReference type="PROSITE" id="PS50011"/>
    </source>
</evidence>
<name>A0A6V7WW66_MELEN</name>
<evidence type="ECO:0000256" key="2">
    <source>
        <dbReference type="ARBA" id="ARBA00022679"/>
    </source>
</evidence>
<dbReference type="GO" id="GO:0004708">
    <property type="term" value="F:MAP kinase kinase activity"/>
    <property type="evidence" value="ECO:0007669"/>
    <property type="project" value="UniProtKB-EC"/>
</dbReference>
<dbReference type="EC" id="2.7.12.2" evidence="7"/>
<reference evidence="10 11" key="1">
    <citation type="submission" date="2020-08" db="EMBL/GenBank/DDBJ databases">
        <authorList>
            <person name="Koutsovoulos G."/>
            <person name="Danchin GJ E."/>
        </authorList>
    </citation>
    <scope>NUCLEOTIDE SEQUENCE [LARGE SCALE GENOMIC DNA]</scope>
</reference>
<keyword evidence="4" id="KW-0418">Kinase</keyword>
<dbReference type="SUPFAM" id="SSF56112">
    <property type="entry name" value="Protein kinase-like (PK-like)"/>
    <property type="match status" value="1"/>
</dbReference>
<keyword evidence="5 8" id="KW-0067">ATP-binding</keyword>
<dbReference type="Gene3D" id="3.30.200.20">
    <property type="entry name" value="Phosphorylase Kinase, domain 1"/>
    <property type="match status" value="1"/>
</dbReference>
<evidence type="ECO:0000256" key="1">
    <source>
        <dbReference type="ARBA" id="ARBA00022527"/>
    </source>
</evidence>
<dbReference type="Proteomes" id="UP000580250">
    <property type="component" value="Unassembled WGS sequence"/>
</dbReference>
<dbReference type="FunFam" id="3.30.200.20:FF:000040">
    <property type="entry name" value="Dual specificity mitogen-activated protein kinase kinase"/>
    <property type="match status" value="1"/>
</dbReference>
<dbReference type="PANTHER" id="PTHR48013">
    <property type="entry name" value="DUAL SPECIFICITY MITOGEN-ACTIVATED PROTEIN KINASE KINASE 5-RELATED"/>
    <property type="match status" value="1"/>
</dbReference>
<evidence type="ECO:0000256" key="7">
    <source>
        <dbReference type="ARBA" id="ARBA00038999"/>
    </source>
</evidence>
<gene>
    <name evidence="10" type="ORF">MENT_LOCUS44066</name>
</gene>